<keyword evidence="9" id="KW-1185">Reference proteome</keyword>
<accession>A0A0H1R8B1</accession>
<comment type="similarity">
    <text evidence="2">Belongs to the EamA transporter family.</text>
</comment>
<dbReference type="OrthoDB" id="9784288at2"/>
<evidence type="ECO:0000256" key="3">
    <source>
        <dbReference type="ARBA" id="ARBA00022692"/>
    </source>
</evidence>
<dbReference type="Proteomes" id="UP000035489">
    <property type="component" value="Unassembled WGS sequence"/>
</dbReference>
<keyword evidence="4 6" id="KW-1133">Transmembrane helix</keyword>
<feature type="transmembrane region" description="Helical" evidence="6">
    <location>
        <begin position="265"/>
        <end position="282"/>
    </location>
</feature>
<reference evidence="8 9" key="1">
    <citation type="submission" date="2015-05" db="EMBL/GenBank/DDBJ databases">
        <title>Draft genome sequence of Microvirga vignae strain BR3299, a novel nitrogen fixing bacteria isolated from Brazil semi-aired region.</title>
        <authorList>
            <person name="Zilli J.E."/>
            <person name="Passos S.R."/>
            <person name="Leite J."/>
            <person name="Baldani J.I."/>
            <person name="Xavier G.R."/>
            <person name="Rumjaneck N.G."/>
            <person name="Simoes-Araujo J.L."/>
        </authorList>
    </citation>
    <scope>NUCLEOTIDE SEQUENCE [LARGE SCALE GENOMIC DNA]</scope>
    <source>
        <strain evidence="8 9">BR3299</strain>
    </source>
</reference>
<evidence type="ECO:0000256" key="2">
    <source>
        <dbReference type="ARBA" id="ARBA00007362"/>
    </source>
</evidence>
<dbReference type="Pfam" id="PF00892">
    <property type="entry name" value="EamA"/>
    <property type="match status" value="2"/>
</dbReference>
<dbReference type="STRING" id="1225564.AA309_21785"/>
<feature type="transmembrane region" description="Helical" evidence="6">
    <location>
        <begin position="151"/>
        <end position="168"/>
    </location>
</feature>
<proteinExistence type="inferred from homology"/>
<dbReference type="PANTHER" id="PTHR32322">
    <property type="entry name" value="INNER MEMBRANE TRANSPORTER"/>
    <property type="match status" value="1"/>
</dbReference>
<protein>
    <recommendedName>
        <fullName evidence="7">EamA domain-containing protein</fullName>
    </recommendedName>
</protein>
<organism evidence="8 9">
    <name type="scientific">Microvirga vignae</name>
    <dbReference type="NCBI Taxonomy" id="1225564"/>
    <lineage>
        <taxon>Bacteria</taxon>
        <taxon>Pseudomonadati</taxon>
        <taxon>Pseudomonadota</taxon>
        <taxon>Alphaproteobacteria</taxon>
        <taxon>Hyphomicrobiales</taxon>
        <taxon>Methylobacteriaceae</taxon>
        <taxon>Microvirga</taxon>
    </lineage>
</organism>
<dbReference type="SUPFAM" id="SSF103481">
    <property type="entry name" value="Multidrug resistance efflux transporter EmrE"/>
    <property type="match status" value="2"/>
</dbReference>
<dbReference type="EMBL" id="LCYG01000060">
    <property type="protein sequence ID" value="KLK91091.1"/>
    <property type="molecule type" value="Genomic_DNA"/>
</dbReference>
<feature type="transmembrane region" description="Helical" evidence="6">
    <location>
        <begin position="93"/>
        <end position="115"/>
    </location>
</feature>
<feature type="transmembrane region" description="Helical" evidence="6">
    <location>
        <begin position="7"/>
        <end position="29"/>
    </location>
</feature>
<feature type="domain" description="EamA" evidence="7">
    <location>
        <begin position="6"/>
        <end position="129"/>
    </location>
</feature>
<dbReference type="PATRIC" id="fig|1225564.3.peg.5724"/>
<evidence type="ECO:0000256" key="6">
    <source>
        <dbReference type="SAM" id="Phobius"/>
    </source>
</evidence>
<keyword evidence="3 6" id="KW-0812">Transmembrane</keyword>
<comment type="subcellular location">
    <subcellularLocation>
        <location evidence="1">Membrane</location>
        <topology evidence="1">Multi-pass membrane protein</topology>
    </subcellularLocation>
</comment>
<evidence type="ECO:0000313" key="9">
    <source>
        <dbReference type="Proteomes" id="UP000035489"/>
    </source>
</evidence>
<dbReference type="InterPro" id="IPR050638">
    <property type="entry name" value="AA-Vitamin_Transporters"/>
</dbReference>
<feature type="domain" description="EamA" evidence="7">
    <location>
        <begin position="149"/>
        <end position="280"/>
    </location>
</feature>
<evidence type="ECO:0000259" key="7">
    <source>
        <dbReference type="Pfam" id="PF00892"/>
    </source>
</evidence>
<dbReference type="AlphaFoldDB" id="A0A0H1R8B1"/>
<feature type="transmembrane region" description="Helical" evidence="6">
    <location>
        <begin position="212"/>
        <end position="232"/>
    </location>
</feature>
<dbReference type="InterPro" id="IPR037185">
    <property type="entry name" value="EmrE-like"/>
</dbReference>
<evidence type="ECO:0000256" key="1">
    <source>
        <dbReference type="ARBA" id="ARBA00004141"/>
    </source>
</evidence>
<feature type="transmembrane region" description="Helical" evidence="6">
    <location>
        <begin position="122"/>
        <end position="139"/>
    </location>
</feature>
<feature type="transmembrane region" description="Helical" evidence="6">
    <location>
        <begin position="180"/>
        <end position="200"/>
    </location>
</feature>
<dbReference type="GO" id="GO:0016020">
    <property type="term" value="C:membrane"/>
    <property type="evidence" value="ECO:0007669"/>
    <property type="project" value="UniProtKB-SubCell"/>
</dbReference>
<dbReference type="RefSeq" id="WP_047191132.1">
    <property type="nucleotide sequence ID" value="NZ_LCYG01000060.1"/>
</dbReference>
<evidence type="ECO:0000256" key="5">
    <source>
        <dbReference type="ARBA" id="ARBA00023136"/>
    </source>
</evidence>
<name>A0A0H1R8B1_9HYPH</name>
<comment type="caution">
    <text evidence="8">The sequence shown here is derived from an EMBL/GenBank/DDBJ whole genome shotgun (WGS) entry which is preliminary data.</text>
</comment>
<evidence type="ECO:0000256" key="4">
    <source>
        <dbReference type="ARBA" id="ARBA00022989"/>
    </source>
</evidence>
<feature type="transmembrane region" description="Helical" evidence="6">
    <location>
        <begin position="65"/>
        <end position="87"/>
    </location>
</feature>
<dbReference type="PANTHER" id="PTHR32322:SF2">
    <property type="entry name" value="EAMA DOMAIN-CONTAINING PROTEIN"/>
    <property type="match status" value="1"/>
</dbReference>
<evidence type="ECO:0000313" key="8">
    <source>
        <dbReference type="EMBL" id="KLK91091.1"/>
    </source>
</evidence>
<keyword evidence="5 6" id="KW-0472">Membrane</keyword>
<gene>
    <name evidence="8" type="ORF">AA309_21785</name>
</gene>
<feature type="transmembrane region" description="Helical" evidence="6">
    <location>
        <begin position="239"/>
        <end position="259"/>
    </location>
</feature>
<feature type="transmembrane region" description="Helical" evidence="6">
    <location>
        <begin position="35"/>
        <end position="56"/>
    </location>
</feature>
<sequence>MSRETLGLLLGFVGVCIFAGTLPFTHIAVEDLSPLFVTTGRAALAGLFALVTLLVLRKPWPTPRLALTMALVALCLVGGFPVFTALAMKTVPASHGGVVLGILPLATSAISVLIAGERPSPAFWLSASAGAGLVIGFTLHEGGGSLGQGDLFLLAAALSSAIGYVISGKLVRKGMAGWEVISWVLVVALPVTVPVALWTVPKDPSAVPAWSWIGFVYVALMSQYLGFFAWNAGLALGGIAHVSQVQLLQTFVTLLIAAVLNRESIALSAWLVAGAVFLLVVATNKAKVGQSKV</sequence>
<dbReference type="InterPro" id="IPR000620">
    <property type="entry name" value="EamA_dom"/>
</dbReference>